<name>A0ABQ0G3B5_9PEZI</name>
<evidence type="ECO:0000313" key="2">
    <source>
        <dbReference type="EMBL" id="GAB1312258.1"/>
    </source>
</evidence>
<dbReference type="SUPFAM" id="SSF47072">
    <property type="entry name" value="Cysteine alpha-hairpin motif"/>
    <property type="match status" value="1"/>
</dbReference>
<reference evidence="2 3" key="1">
    <citation type="submission" date="2024-09" db="EMBL/GenBank/DDBJ databases">
        <title>Itraconazole resistance in Madurella fahalii resulting from another homologue of gene encoding cytochrome P450 14-alpha sterol demethylase (CYP51).</title>
        <authorList>
            <person name="Yoshioka I."/>
            <person name="Fahal A.H."/>
            <person name="Kaneko S."/>
            <person name="Yaguchi T."/>
        </authorList>
    </citation>
    <scope>NUCLEOTIDE SEQUENCE [LARGE SCALE GENOMIC DNA]</scope>
    <source>
        <strain evidence="2 3">IFM 68171</strain>
    </source>
</reference>
<proteinExistence type="predicted"/>
<evidence type="ECO:0000313" key="3">
    <source>
        <dbReference type="Proteomes" id="UP001628179"/>
    </source>
</evidence>
<dbReference type="RefSeq" id="XP_070913991.1">
    <property type="nucleotide sequence ID" value="XM_071057890.1"/>
</dbReference>
<feature type="region of interest" description="Disordered" evidence="1">
    <location>
        <begin position="1"/>
        <end position="67"/>
    </location>
</feature>
<sequence>MPRQSRSTARAPARPTVPARAAPAPTQQQQTRPATTYAPSAGAPAHPPSASAAAPQAPTSQGPGLLGQMASTAAGVAIGSSIGHVVGNGISSMFGGGSAPAEPAQATQAQAAQTNSSWGNNCQGATEQFTKCMDEHSGNMSICGWYLEQLKACQAAASQY</sequence>
<dbReference type="GeneID" id="98173213"/>
<gene>
    <name evidence="2" type="ORF">MFIFM68171_02468</name>
</gene>
<keyword evidence="3" id="KW-1185">Reference proteome</keyword>
<dbReference type="PANTHER" id="PTHR13523:SF2">
    <property type="entry name" value="COILED-COIL-HELIX-COILED-COIL-HELIX DOMAIN CONTAINING 2, ISOFORM A-RELATED"/>
    <property type="match status" value="1"/>
</dbReference>
<evidence type="ECO:0000256" key="1">
    <source>
        <dbReference type="SAM" id="MobiDB-lite"/>
    </source>
</evidence>
<dbReference type="PANTHER" id="PTHR13523">
    <property type="entry name" value="COILED-COIL-HELIX-COILED-COIL-HELIX DOMAIN CONTAINING 2/NUR77"/>
    <property type="match status" value="1"/>
</dbReference>
<comment type="caution">
    <text evidence="2">The sequence shown here is derived from an EMBL/GenBank/DDBJ whole genome shotgun (WGS) entry which is preliminary data.</text>
</comment>
<dbReference type="InterPro" id="IPR055304">
    <property type="entry name" value="CHCHD2/10-like"/>
</dbReference>
<protein>
    <submittedName>
        <fullName evidence="2">Mitochondrial intermembrane space cysteine motif-containing protein MIX17</fullName>
    </submittedName>
</protein>
<accession>A0ABQ0G3B5</accession>
<dbReference type="InterPro" id="IPR009069">
    <property type="entry name" value="Cys_alpha_HP_mot_SF"/>
</dbReference>
<organism evidence="2 3">
    <name type="scientific">Madurella fahalii</name>
    <dbReference type="NCBI Taxonomy" id="1157608"/>
    <lineage>
        <taxon>Eukaryota</taxon>
        <taxon>Fungi</taxon>
        <taxon>Dikarya</taxon>
        <taxon>Ascomycota</taxon>
        <taxon>Pezizomycotina</taxon>
        <taxon>Sordariomycetes</taxon>
        <taxon>Sordariomycetidae</taxon>
        <taxon>Sordariales</taxon>
        <taxon>Sordariales incertae sedis</taxon>
        <taxon>Madurella</taxon>
    </lineage>
</organism>
<dbReference type="Proteomes" id="UP001628179">
    <property type="component" value="Unassembled WGS sequence"/>
</dbReference>
<dbReference type="EMBL" id="BAAFSV010000001">
    <property type="protein sequence ID" value="GAB1312258.1"/>
    <property type="molecule type" value="Genomic_DNA"/>
</dbReference>
<feature type="compositionally biased region" description="Low complexity" evidence="1">
    <location>
        <begin position="1"/>
        <end position="63"/>
    </location>
</feature>